<keyword evidence="3" id="KW-1185">Reference proteome</keyword>
<dbReference type="EMBL" id="MBTF01000012">
    <property type="protein sequence ID" value="OOQ59488.1"/>
    <property type="molecule type" value="Genomic_DNA"/>
</dbReference>
<dbReference type="Proteomes" id="UP000189739">
    <property type="component" value="Unassembled WGS sequence"/>
</dbReference>
<accession>A0A1S9PFX6</accession>
<proteinExistence type="predicted"/>
<reference evidence="2 3" key="1">
    <citation type="submission" date="2016-07" db="EMBL/GenBank/DDBJ databases">
        <title>Genomic analysis of zinc-resistant bacterium Mucilaginibacter pedocola TBZ30.</title>
        <authorList>
            <person name="Huang J."/>
            <person name="Tang J."/>
        </authorList>
    </citation>
    <scope>NUCLEOTIDE SEQUENCE [LARGE SCALE GENOMIC DNA]</scope>
    <source>
        <strain evidence="2 3">TBZ30</strain>
    </source>
</reference>
<keyword evidence="1" id="KW-1133">Transmembrane helix</keyword>
<evidence type="ECO:0000256" key="1">
    <source>
        <dbReference type="SAM" id="Phobius"/>
    </source>
</evidence>
<protein>
    <submittedName>
        <fullName evidence="2">Uncharacterized protein</fullName>
    </submittedName>
</protein>
<evidence type="ECO:0000313" key="3">
    <source>
        <dbReference type="Proteomes" id="UP000189739"/>
    </source>
</evidence>
<dbReference type="RefSeq" id="WP_078348218.1">
    <property type="nucleotide sequence ID" value="NZ_MBTF01000012.1"/>
</dbReference>
<evidence type="ECO:0000313" key="2">
    <source>
        <dbReference type="EMBL" id="OOQ59488.1"/>
    </source>
</evidence>
<dbReference type="AlphaFoldDB" id="A0A1S9PFX6"/>
<name>A0A1S9PFX6_9SPHI</name>
<gene>
    <name evidence="2" type="ORF">BC343_04725</name>
</gene>
<organism evidence="2 3">
    <name type="scientific">Mucilaginibacter pedocola</name>
    <dbReference type="NCBI Taxonomy" id="1792845"/>
    <lineage>
        <taxon>Bacteria</taxon>
        <taxon>Pseudomonadati</taxon>
        <taxon>Bacteroidota</taxon>
        <taxon>Sphingobacteriia</taxon>
        <taxon>Sphingobacteriales</taxon>
        <taxon>Sphingobacteriaceae</taxon>
        <taxon>Mucilaginibacter</taxon>
    </lineage>
</organism>
<keyword evidence="1" id="KW-0472">Membrane</keyword>
<comment type="caution">
    <text evidence="2">The sequence shown here is derived from an EMBL/GenBank/DDBJ whole genome shotgun (WGS) entry which is preliminary data.</text>
</comment>
<dbReference type="OrthoDB" id="795031at2"/>
<sequence>MAKIKPNTCTNCGATLIIESPVKSRCDYCGSVYNYDDAEERQEKEAAYNVRIKLSDSGPQTSFGQGFAEPPKKGFGCLKAILVFIAVIAAFFIYLIYFYIPRNVTNEPKVEEPPKKMTAVDSARAERRYGELYFLEIEEKALKLLEPIPLDSALFKKLYQNADRSKDEITQEISIYDKATYNSSRPNKIWLGMGRVSVTSRLYFNLEVTSKTNLYVEKAVFNVDGEEIVYKERFFSHSNTNGTVTESNTEDVAYKPEYIDLLVEIVTAEKASVKYEGDKGEKIVEITPAEKAGLKRQLQIFKGFLLKYPKR</sequence>
<feature type="transmembrane region" description="Helical" evidence="1">
    <location>
        <begin position="80"/>
        <end position="100"/>
    </location>
</feature>
<keyword evidence="1" id="KW-0812">Transmembrane</keyword>